<proteinExistence type="predicted"/>
<dbReference type="PATRIC" id="fig|1675527.3.peg.3677"/>
<accession>A0A0J9E6Z5</accession>
<keyword evidence="2" id="KW-1185">Reference proteome</keyword>
<comment type="caution">
    <text evidence="1">The sequence shown here is derived from an EMBL/GenBank/DDBJ whole genome shotgun (WGS) entry which is preliminary data.</text>
</comment>
<protein>
    <submittedName>
        <fullName evidence="1">Uncharacterized protein</fullName>
    </submittedName>
</protein>
<sequence length="38" mass="4224">MNHSAATGCAGVMRFYVMSRSQRTQIKFSGGTRQTLLM</sequence>
<dbReference type="EMBL" id="LFTY01000002">
    <property type="protein sequence ID" value="KMW58540.1"/>
    <property type="molecule type" value="Genomic_DNA"/>
</dbReference>
<name>A0A0J9E6Z5_9RHOB</name>
<organism evidence="1 2">
    <name type="scientific">Candidatus Rhodobacter oscarellae</name>
    <dbReference type="NCBI Taxonomy" id="1675527"/>
    <lineage>
        <taxon>Bacteria</taxon>
        <taxon>Pseudomonadati</taxon>
        <taxon>Pseudomonadota</taxon>
        <taxon>Alphaproteobacteria</taxon>
        <taxon>Rhodobacterales</taxon>
        <taxon>Rhodobacter group</taxon>
        <taxon>Rhodobacter</taxon>
    </lineage>
</organism>
<evidence type="ECO:0000313" key="2">
    <source>
        <dbReference type="Proteomes" id="UP000037178"/>
    </source>
</evidence>
<dbReference type="Proteomes" id="UP000037178">
    <property type="component" value="Unassembled WGS sequence"/>
</dbReference>
<gene>
    <name evidence="1" type="ORF">AIOL_003517</name>
</gene>
<dbReference type="AlphaFoldDB" id="A0A0J9E6Z5"/>
<reference evidence="1 2" key="1">
    <citation type="submission" date="2015-06" db="EMBL/GenBank/DDBJ databases">
        <title>Draft genome sequence of an Alphaproteobacteria species associated to the Mediterranean sponge Oscarella lobularis.</title>
        <authorList>
            <person name="Jourda C."/>
            <person name="Santini S."/>
            <person name="Claverie J.-M."/>
        </authorList>
    </citation>
    <scope>NUCLEOTIDE SEQUENCE [LARGE SCALE GENOMIC DNA]</scope>
    <source>
        <strain evidence="1">IGS</strain>
    </source>
</reference>
<evidence type="ECO:0000313" key="1">
    <source>
        <dbReference type="EMBL" id="KMW58540.1"/>
    </source>
</evidence>